<protein>
    <submittedName>
        <fullName evidence="1">Uncharacterized protein</fullName>
    </submittedName>
</protein>
<name>A0A8J2PK46_9HEXA</name>
<dbReference type="Proteomes" id="UP000708208">
    <property type="component" value="Unassembled WGS sequence"/>
</dbReference>
<reference evidence="1" key="1">
    <citation type="submission" date="2021-06" db="EMBL/GenBank/DDBJ databases">
        <authorList>
            <person name="Hodson N. C."/>
            <person name="Mongue J. A."/>
            <person name="Jaron S. K."/>
        </authorList>
    </citation>
    <scope>NUCLEOTIDE SEQUENCE</scope>
</reference>
<evidence type="ECO:0000313" key="2">
    <source>
        <dbReference type="Proteomes" id="UP000708208"/>
    </source>
</evidence>
<proteinExistence type="predicted"/>
<gene>
    <name evidence="1" type="ORF">AFUS01_LOCUS36023</name>
</gene>
<comment type="caution">
    <text evidence="1">The sequence shown here is derived from an EMBL/GenBank/DDBJ whole genome shotgun (WGS) entry which is preliminary data.</text>
</comment>
<keyword evidence="2" id="KW-1185">Reference proteome</keyword>
<dbReference type="AlphaFoldDB" id="A0A8J2PK46"/>
<accession>A0A8J2PK46</accession>
<dbReference type="EMBL" id="CAJVCH010538019">
    <property type="protein sequence ID" value="CAG7825944.1"/>
    <property type="molecule type" value="Genomic_DNA"/>
</dbReference>
<evidence type="ECO:0000313" key="1">
    <source>
        <dbReference type="EMBL" id="CAG7825944.1"/>
    </source>
</evidence>
<sequence length="72" mass="8576">MTFRYAKFGEFPYHDCHQLVRQLDIYSVFPRSVSDCQYRMSNDLGLMIEKSIYGNFMKFGQKMLEFASLIMT</sequence>
<organism evidence="1 2">
    <name type="scientific">Allacma fusca</name>
    <dbReference type="NCBI Taxonomy" id="39272"/>
    <lineage>
        <taxon>Eukaryota</taxon>
        <taxon>Metazoa</taxon>
        <taxon>Ecdysozoa</taxon>
        <taxon>Arthropoda</taxon>
        <taxon>Hexapoda</taxon>
        <taxon>Collembola</taxon>
        <taxon>Symphypleona</taxon>
        <taxon>Sminthuridae</taxon>
        <taxon>Allacma</taxon>
    </lineage>
</organism>